<sequence length="113" mass="12570">MSADNDQRSQNVIEDGDEVRSRTESEDQPKASWLGFVDLTDQRIRFAEERCMLVASRDHPLSGLGHLASGLACKGIRGGKGTAHSGPEAQRTVEERSHKRFRHRAPPHMYAAC</sequence>
<dbReference type="RefSeq" id="XP_028475914.1">
    <property type="nucleotide sequence ID" value="XM_028623940.1"/>
</dbReference>
<name>A0A427XQV2_9TREE</name>
<proteinExistence type="predicted"/>
<accession>A0A427XQV2</accession>
<dbReference type="GeneID" id="39593175"/>
<gene>
    <name evidence="2" type="ORF">EHS24_008632</name>
</gene>
<feature type="region of interest" description="Disordered" evidence="1">
    <location>
        <begin position="1"/>
        <end position="31"/>
    </location>
</feature>
<organism evidence="2 3">
    <name type="scientific">Apiotrichum porosum</name>
    <dbReference type="NCBI Taxonomy" id="105984"/>
    <lineage>
        <taxon>Eukaryota</taxon>
        <taxon>Fungi</taxon>
        <taxon>Dikarya</taxon>
        <taxon>Basidiomycota</taxon>
        <taxon>Agaricomycotina</taxon>
        <taxon>Tremellomycetes</taxon>
        <taxon>Trichosporonales</taxon>
        <taxon>Trichosporonaceae</taxon>
        <taxon>Apiotrichum</taxon>
    </lineage>
</organism>
<reference evidence="2 3" key="1">
    <citation type="submission" date="2018-11" db="EMBL/GenBank/DDBJ databases">
        <title>Genome sequence of Apiotrichum porosum DSM 27194.</title>
        <authorList>
            <person name="Aliyu H."/>
            <person name="Gorte O."/>
            <person name="Ochsenreither K."/>
        </authorList>
    </citation>
    <scope>NUCLEOTIDE SEQUENCE [LARGE SCALE GENOMIC DNA]</scope>
    <source>
        <strain evidence="2 3">DSM 27194</strain>
    </source>
</reference>
<evidence type="ECO:0000313" key="2">
    <source>
        <dbReference type="EMBL" id="RSH81195.1"/>
    </source>
</evidence>
<comment type="caution">
    <text evidence="2">The sequence shown here is derived from an EMBL/GenBank/DDBJ whole genome shotgun (WGS) entry which is preliminary data.</text>
</comment>
<evidence type="ECO:0000256" key="1">
    <source>
        <dbReference type="SAM" id="MobiDB-lite"/>
    </source>
</evidence>
<protein>
    <submittedName>
        <fullName evidence="2">Uncharacterized protein</fullName>
    </submittedName>
</protein>
<dbReference type="AlphaFoldDB" id="A0A427XQV2"/>
<feature type="region of interest" description="Disordered" evidence="1">
    <location>
        <begin position="78"/>
        <end position="113"/>
    </location>
</feature>
<feature type="compositionally biased region" description="Basic and acidic residues" evidence="1">
    <location>
        <begin position="18"/>
        <end position="29"/>
    </location>
</feature>
<evidence type="ECO:0000313" key="3">
    <source>
        <dbReference type="Proteomes" id="UP000279236"/>
    </source>
</evidence>
<dbReference type="EMBL" id="RSCE01000007">
    <property type="protein sequence ID" value="RSH81195.1"/>
    <property type="molecule type" value="Genomic_DNA"/>
</dbReference>
<dbReference type="Proteomes" id="UP000279236">
    <property type="component" value="Unassembled WGS sequence"/>
</dbReference>
<keyword evidence="3" id="KW-1185">Reference proteome</keyword>